<comment type="function">
    <text evidence="4 19">Catalyzes the conversion of 3-deoxy-D-arabino-heptulosonate 7-phosphate (DAHP) to dehydroquinate (DHQ).</text>
</comment>
<feature type="binding site" evidence="19">
    <location>
        <position position="270"/>
    </location>
    <ligand>
        <name>Zn(2+)</name>
        <dbReference type="ChEBI" id="CHEBI:29105"/>
    </ligand>
</feature>
<evidence type="ECO:0000256" key="13">
    <source>
        <dbReference type="ARBA" id="ARBA00022741"/>
    </source>
</evidence>
<dbReference type="KEGG" id="bhy:BHWA1_02555"/>
<comment type="subcellular location">
    <subcellularLocation>
        <location evidence="5 19">Cytoplasm</location>
    </subcellularLocation>
</comment>
<dbReference type="CDD" id="cd08195">
    <property type="entry name" value="DHQS"/>
    <property type="match status" value="1"/>
</dbReference>
<evidence type="ECO:0000256" key="10">
    <source>
        <dbReference type="ARBA" id="ARBA00022490"/>
    </source>
</evidence>
<feature type="binding site" evidence="19">
    <location>
        <begin position="138"/>
        <end position="139"/>
    </location>
    <ligand>
        <name>NAD(+)</name>
        <dbReference type="ChEBI" id="CHEBI:57540"/>
    </ligand>
</feature>
<dbReference type="GO" id="GO:0005737">
    <property type="term" value="C:cytoplasm"/>
    <property type="evidence" value="ECO:0007669"/>
    <property type="project" value="UniProtKB-SubCell"/>
</dbReference>
<dbReference type="InterPro" id="IPR056179">
    <property type="entry name" value="DHQS_C"/>
</dbReference>
<comment type="cofactor">
    <cofactor evidence="2 19">
        <name>NAD(+)</name>
        <dbReference type="ChEBI" id="CHEBI:57540"/>
    </cofactor>
</comment>
<keyword evidence="15 19" id="KW-0520">NAD</keyword>
<dbReference type="GO" id="GO:0000166">
    <property type="term" value="F:nucleotide binding"/>
    <property type="evidence" value="ECO:0007669"/>
    <property type="project" value="UniProtKB-KW"/>
</dbReference>
<dbReference type="EC" id="4.2.3.4" evidence="8 19"/>
<evidence type="ECO:0000256" key="16">
    <source>
        <dbReference type="ARBA" id="ARBA00023141"/>
    </source>
</evidence>
<dbReference type="AlphaFoldDB" id="A0A3B6VKD0"/>
<proteinExistence type="inferred from homology"/>
<sequence>MDFNDMNKVEVRIQNDSIISYDILVQKGLIKDTGKLVKNILRGKRALIVTDDIVDKLYTNIVKESLEKEDIITSVCVLPNGEPNKNIESINNIFSSLAKNELSRKDIVIALGGGVIGDMAGYAAAVWMRGIDFVQIPTTLLACVDSSVGGKTGINIKEGKNLVGAFHSPKLVIIDSDTLLSLPKREFNEGMAEVIKHAFLFDEALLELIEAHIHNNKNLDMDFILKINCELKAHIVQIDYKEKKERMFLNFGHTIGHSVENAAGYGVLLHGEAVAIGMIFAIEYGIRKGITKDKNILERARNVLSKFSLPISIPDNINLKDSIKLDKKRSDDKINFVFLESIGKPYVEKVSIDDILNE</sequence>
<evidence type="ECO:0000256" key="1">
    <source>
        <dbReference type="ARBA" id="ARBA00001393"/>
    </source>
</evidence>
<dbReference type="PIRSF" id="PIRSF001455">
    <property type="entry name" value="DHQ_synth"/>
    <property type="match status" value="1"/>
</dbReference>
<keyword evidence="17 19" id="KW-0456">Lyase</keyword>
<feature type="binding site" evidence="19">
    <location>
        <position position="151"/>
    </location>
    <ligand>
        <name>NAD(+)</name>
        <dbReference type="ChEBI" id="CHEBI:57540"/>
    </ligand>
</feature>
<dbReference type="InterPro" id="IPR050071">
    <property type="entry name" value="Dehydroquinate_synthase"/>
</dbReference>
<evidence type="ECO:0000256" key="3">
    <source>
        <dbReference type="ARBA" id="ARBA00001947"/>
    </source>
</evidence>
<feature type="binding site" evidence="19">
    <location>
        <position position="253"/>
    </location>
    <ligand>
        <name>Zn(2+)</name>
        <dbReference type="ChEBI" id="CHEBI:29105"/>
    </ligand>
</feature>
<gene>
    <name evidence="19 22" type="primary">aroB</name>
    <name evidence="22" type="ordered locus">BHWA1_02555</name>
</gene>
<evidence type="ECO:0000313" key="22">
    <source>
        <dbReference type="EMBL" id="ACN85008.1"/>
    </source>
</evidence>
<dbReference type="UniPathway" id="UPA00053">
    <property type="reaction ID" value="UER00085"/>
</dbReference>
<protein>
    <recommendedName>
        <fullName evidence="9 19">3-dehydroquinate synthase</fullName>
        <shortName evidence="19">DHQS</shortName>
        <ecNumber evidence="8 19">4.2.3.4</ecNumber>
    </recommendedName>
</protein>
<comment type="cofactor">
    <cofactor evidence="3">
        <name>Zn(2+)</name>
        <dbReference type="ChEBI" id="CHEBI:29105"/>
    </cofactor>
</comment>
<evidence type="ECO:0000256" key="9">
    <source>
        <dbReference type="ARBA" id="ARBA00017684"/>
    </source>
</evidence>
<evidence type="ECO:0000259" key="20">
    <source>
        <dbReference type="Pfam" id="PF01761"/>
    </source>
</evidence>
<dbReference type="EMBL" id="CP001357">
    <property type="protein sequence ID" value="ACN85008.1"/>
    <property type="molecule type" value="Genomic_DNA"/>
</dbReference>
<evidence type="ECO:0000256" key="17">
    <source>
        <dbReference type="ARBA" id="ARBA00023239"/>
    </source>
</evidence>
<evidence type="ECO:0000256" key="5">
    <source>
        <dbReference type="ARBA" id="ARBA00004496"/>
    </source>
</evidence>
<dbReference type="GO" id="GO:0008652">
    <property type="term" value="P:amino acid biosynthetic process"/>
    <property type="evidence" value="ECO:0007669"/>
    <property type="project" value="UniProtKB-KW"/>
</dbReference>
<dbReference type="GO" id="GO:0009073">
    <property type="term" value="P:aromatic amino acid family biosynthetic process"/>
    <property type="evidence" value="ECO:0007669"/>
    <property type="project" value="UniProtKB-KW"/>
</dbReference>
<evidence type="ECO:0000256" key="7">
    <source>
        <dbReference type="ARBA" id="ARBA00005412"/>
    </source>
</evidence>
<dbReference type="PANTHER" id="PTHR43622">
    <property type="entry name" value="3-DEHYDROQUINATE SYNTHASE"/>
    <property type="match status" value="1"/>
</dbReference>
<dbReference type="Proteomes" id="UP000001803">
    <property type="component" value="Chromosome"/>
</dbReference>
<keyword evidence="18 19" id="KW-0170">Cobalt</keyword>
<comment type="caution">
    <text evidence="19">Lacks conserved residue(s) required for the propagation of feature annotation.</text>
</comment>
<comment type="cofactor">
    <cofactor evidence="19">
        <name>Co(2+)</name>
        <dbReference type="ChEBI" id="CHEBI:48828"/>
    </cofactor>
    <cofactor evidence="19">
        <name>Zn(2+)</name>
        <dbReference type="ChEBI" id="CHEBI:29105"/>
    </cofactor>
    <text evidence="19">Binds 1 divalent metal cation per subunit. Can use either Co(2+) or Zn(2+).</text>
</comment>
<dbReference type="Gene3D" id="1.20.1090.10">
    <property type="entry name" value="Dehydroquinate synthase-like - alpha domain"/>
    <property type="match status" value="1"/>
</dbReference>
<evidence type="ECO:0000256" key="14">
    <source>
        <dbReference type="ARBA" id="ARBA00022833"/>
    </source>
</evidence>
<keyword evidence="16 19" id="KW-0057">Aromatic amino acid biosynthesis</keyword>
<organism evidence="22 23">
    <name type="scientific">Brachyspira hyodysenteriae (strain ATCC 49526 / WA1)</name>
    <dbReference type="NCBI Taxonomy" id="565034"/>
    <lineage>
        <taxon>Bacteria</taxon>
        <taxon>Pseudomonadati</taxon>
        <taxon>Spirochaetota</taxon>
        <taxon>Spirochaetia</taxon>
        <taxon>Brachyspirales</taxon>
        <taxon>Brachyspiraceae</taxon>
        <taxon>Brachyspira</taxon>
    </lineage>
</organism>
<dbReference type="STRING" id="565034.BHWA1_02555"/>
<dbReference type="GO" id="GO:0046872">
    <property type="term" value="F:metal ion binding"/>
    <property type="evidence" value="ECO:0007669"/>
    <property type="project" value="UniProtKB-KW"/>
</dbReference>
<accession>A0A3B6VKD0</accession>
<keyword evidence="13 19" id="KW-0547">Nucleotide-binding</keyword>
<evidence type="ECO:0000256" key="2">
    <source>
        <dbReference type="ARBA" id="ARBA00001911"/>
    </source>
</evidence>
<dbReference type="Pfam" id="PF01761">
    <property type="entry name" value="DHQ_synthase"/>
    <property type="match status" value="1"/>
</dbReference>
<keyword evidence="23" id="KW-1185">Reference proteome</keyword>
<evidence type="ECO:0000256" key="19">
    <source>
        <dbReference type="HAMAP-Rule" id="MF_00110"/>
    </source>
</evidence>
<keyword evidence="14 19" id="KW-0862">Zinc</keyword>
<keyword evidence="11 19" id="KW-0028">Amino-acid biosynthesis</keyword>
<comment type="catalytic activity">
    <reaction evidence="1 19">
        <text>7-phospho-2-dehydro-3-deoxy-D-arabino-heptonate = 3-dehydroquinate + phosphate</text>
        <dbReference type="Rhea" id="RHEA:21968"/>
        <dbReference type="ChEBI" id="CHEBI:32364"/>
        <dbReference type="ChEBI" id="CHEBI:43474"/>
        <dbReference type="ChEBI" id="CHEBI:58394"/>
        <dbReference type="EC" id="4.2.3.4"/>
    </reaction>
</comment>
<name>A0A3B6VKD0_BRAHW</name>
<evidence type="ECO:0000256" key="12">
    <source>
        <dbReference type="ARBA" id="ARBA00022723"/>
    </source>
</evidence>
<dbReference type="InterPro" id="IPR030960">
    <property type="entry name" value="DHQS/DOIS_N"/>
</dbReference>
<dbReference type="FunFam" id="3.40.50.1970:FF:000007">
    <property type="entry name" value="Pentafunctional AROM polypeptide"/>
    <property type="match status" value="1"/>
</dbReference>
<keyword evidence="12 19" id="KW-0479">Metal-binding</keyword>
<feature type="binding site" evidence="19">
    <location>
        <position position="193"/>
    </location>
    <ligand>
        <name>Zn(2+)</name>
        <dbReference type="ChEBI" id="CHEBI:29105"/>
    </ligand>
</feature>
<dbReference type="InterPro" id="IPR016037">
    <property type="entry name" value="DHQ_synth_AroB"/>
</dbReference>
<dbReference type="Gene3D" id="3.40.50.1970">
    <property type="match status" value="1"/>
</dbReference>
<feature type="binding site" evidence="19">
    <location>
        <begin position="114"/>
        <end position="118"/>
    </location>
    <ligand>
        <name>NAD(+)</name>
        <dbReference type="ChEBI" id="CHEBI:57540"/>
    </ligand>
</feature>
<dbReference type="HAMAP" id="MF_00110">
    <property type="entry name" value="DHQ_synthase"/>
    <property type="match status" value="1"/>
</dbReference>
<evidence type="ECO:0000259" key="21">
    <source>
        <dbReference type="Pfam" id="PF24621"/>
    </source>
</evidence>
<keyword evidence="10 19" id="KW-0963">Cytoplasm</keyword>
<evidence type="ECO:0000256" key="4">
    <source>
        <dbReference type="ARBA" id="ARBA00003485"/>
    </source>
</evidence>
<evidence type="ECO:0000256" key="18">
    <source>
        <dbReference type="ARBA" id="ARBA00023285"/>
    </source>
</evidence>
<evidence type="ECO:0000313" key="23">
    <source>
        <dbReference type="Proteomes" id="UP000001803"/>
    </source>
</evidence>
<comment type="similarity">
    <text evidence="7 19">Belongs to the sugar phosphate cyclases superfamily. Dehydroquinate synthase family.</text>
</comment>
<evidence type="ECO:0000256" key="6">
    <source>
        <dbReference type="ARBA" id="ARBA00004661"/>
    </source>
</evidence>
<dbReference type="GO" id="GO:0003856">
    <property type="term" value="F:3-dehydroquinate synthase activity"/>
    <property type="evidence" value="ECO:0007669"/>
    <property type="project" value="UniProtKB-UniRule"/>
</dbReference>
<dbReference type="Pfam" id="PF24621">
    <property type="entry name" value="DHQS_C"/>
    <property type="match status" value="1"/>
</dbReference>
<feature type="domain" description="3-dehydroquinate synthase C-terminal" evidence="21">
    <location>
        <begin position="190"/>
        <end position="328"/>
    </location>
</feature>
<feature type="domain" description="3-dehydroquinate synthase N-terminal" evidence="20">
    <location>
        <begin position="76"/>
        <end position="188"/>
    </location>
</feature>
<dbReference type="GO" id="GO:0009423">
    <property type="term" value="P:chorismate biosynthetic process"/>
    <property type="evidence" value="ECO:0007669"/>
    <property type="project" value="UniProtKB-UniRule"/>
</dbReference>
<reference evidence="22 23" key="1">
    <citation type="journal article" date="2009" name="PLoS ONE">
        <title>Genome sequence of the pathogenic intestinal spirochete Brachyspira hyodysenteriae reveals adaptations to its lifestyle in the porcine large intestine.</title>
        <authorList>
            <person name="Bellgard M.I."/>
            <person name="Wanchanthuek P."/>
            <person name="La T."/>
            <person name="Ryan K."/>
            <person name="Moolhuijzen P."/>
            <person name="Albertyn Z."/>
            <person name="Shaban B."/>
            <person name="Motro Y."/>
            <person name="Dunn D.S."/>
            <person name="Schibeci D."/>
            <person name="Hunter A."/>
            <person name="Barrero R."/>
            <person name="Phillips N.D."/>
            <person name="Hampson D.J."/>
        </authorList>
    </citation>
    <scope>NUCLEOTIDE SEQUENCE [LARGE SCALE GENOMIC DNA]</scope>
    <source>
        <strain evidence="23">ATCC 49526 / WA1</strain>
    </source>
</reference>
<feature type="binding site" evidence="19">
    <location>
        <position position="160"/>
    </location>
    <ligand>
        <name>NAD(+)</name>
        <dbReference type="ChEBI" id="CHEBI:57540"/>
    </ligand>
</feature>
<dbReference type="InterPro" id="IPR030963">
    <property type="entry name" value="DHQ_synth_fam"/>
</dbReference>
<dbReference type="PANTHER" id="PTHR43622:SF7">
    <property type="entry name" value="3-DEHYDROQUINATE SYNTHASE, CHLOROPLASTIC"/>
    <property type="match status" value="1"/>
</dbReference>
<evidence type="ECO:0000256" key="11">
    <source>
        <dbReference type="ARBA" id="ARBA00022605"/>
    </source>
</evidence>
<dbReference type="SUPFAM" id="SSF56796">
    <property type="entry name" value="Dehydroquinate synthase-like"/>
    <property type="match status" value="1"/>
</dbReference>
<evidence type="ECO:0000256" key="8">
    <source>
        <dbReference type="ARBA" id="ARBA00013031"/>
    </source>
</evidence>
<comment type="pathway">
    <text evidence="6 19">Metabolic intermediate biosynthesis; chorismate biosynthesis; chorismate from D-erythrose 4-phosphate and phosphoenolpyruvate: step 2/7.</text>
</comment>
<dbReference type="NCBIfam" id="TIGR01357">
    <property type="entry name" value="aroB"/>
    <property type="match status" value="1"/>
</dbReference>
<evidence type="ECO:0000256" key="15">
    <source>
        <dbReference type="ARBA" id="ARBA00023027"/>
    </source>
</evidence>